<organism evidence="14 15">
    <name type="scientific">Corynebacterium mendelii</name>
    <dbReference type="NCBI Taxonomy" id="2765362"/>
    <lineage>
        <taxon>Bacteria</taxon>
        <taxon>Bacillati</taxon>
        <taxon>Actinomycetota</taxon>
        <taxon>Actinomycetes</taxon>
        <taxon>Mycobacteriales</taxon>
        <taxon>Corynebacteriaceae</taxon>
        <taxon>Corynebacterium</taxon>
    </lineage>
</organism>
<dbReference type="GO" id="GO:0046872">
    <property type="term" value="F:metal ion binding"/>
    <property type="evidence" value="ECO:0007669"/>
    <property type="project" value="UniProtKB-KW"/>
</dbReference>
<feature type="domain" description="GHMP kinase N-terminal" evidence="11">
    <location>
        <begin position="119"/>
        <end position="199"/>
    </location>
</feature>
<dbReference type="GO" id="GO:0006012">
    <property type="term" value="P:galactose metabolic process"/>
    <property type="evidence" value="ECO:0007669"/>
    <property type="project" value="UniProtKB-UniRule"/>
</dbReference>
<accession>A0A939DXY6</accession>
<evidence type="ECO:0000256" key="8">
    <source>
        <dbReference type="ARBA" id="ARBA00023144"/>
    </source>
</evidence>
<keyword evidence="2 14" id="KW-0808">Transferase</keyword>
<evidence type="ECO:0000256" key="9">
    <source>
        <dbReference type="ARBA" id="ARBA00023277"/>
    </source>
</evidence>
<evidence type="ECO:0000256" key="4">
    <source>
        <dbReference type="ARBA" id="ARBA00022741"/>
    </source>
</evidence>
<dbReference type="Pfam" id="PF00288">
    <property type="entry name" value="GHMP_kinases_N"/>
    <property type="match status" value="1"/>
</dbReference>
<evidence type="ECO:0000259" key="11">
    <source>
        <dbReference type="Pfam" id="PF00288"/>
    </source>
</evidence>
<dbReference type="Pfam" id="PF10509">
    <property type="entry name" value="GalKase_gal_bdg"/>
    <property type="match status" value="1"/>
</dbReference>
<feature type="domain" description="Galactokinase N-terminal" evidence="13">
    <location>
        <begin position="21"/>
        <end position="69"/>
    </location>
</feature>
<dbReference type="PANTHER" id="PTHR10457:SF7">
    <property type="entry name" value="GALACTOKINASE-RELATED"/>
    <property type="match status" value="1"/>
</dbReference>
<comment type="similarity">
    <text evidence="1">Belongs to the GHMP kinase family. GalK subfamily.</text>
</comment>
<dbReference type="PANTHER" id="PTHR10457">
    <property type="entry name" value="MEVALONATE KINASE/GALACTOKINASE"/>
    <property type="match status" value="1"/>
</dbReference>
<dbReference type="Pfam" id="PF08544">
    <property type="entry name" value="GHMP_kinases_C"/>
    <property type="match status" value="1"/>
</dbReference>
<evidence type="ECO:0000313" key="15">
    <source>
        <dbReference type="Proteomes" id="UP000664332"/>
    </source>
</evidence>
<dbReference type="GO" id="GO:0004335">
    <property type="term" value="F:galactokinase activity"/>
    <property type="evidence" value="ECO:0007669"/>
    <property type="project" value="UniProtKB-UniRule"/>
</dbReference>
<evidence type="ECO:0000256" key="3">
    <source>
        <dbReference type="ARBA" id="ARBA00022723"/>
    </source>
</evidence>
<dbReference type="InterPro" id="IPR013750">
    <property type="entry name" value="GHMP_kinase_C_dom"/>
</dbReference>
<evidence type="ECO:0000259" key="13">
    <source>
        <dbReference type="Pfam" id="PF10509"/>
    </source>
</evidence>
<dbReference type="EMBL" id="JAFLEQ010000003">
    <property type="protein sequence ID" value="MBN9643284.1"/>
    <property type="molecule type" value="Genomic_DNA"/>
</dbReference>
<dbReference type="GO" id="GO:0005829">
    <property type="term" value="C:cytosol"/>
    <property type="evidence" value="ECO:0007669"/>
    <property type="project" value="TreeGrafter"/>
</dbReference>
<dbReference type="PIRSF" id="PIRSF000530">
    <property type="entry name" value="Galactokinase"/>
    <property type="match status" value="1"/>
</dbReference>
<dbReference type="InterPro" id="IPR014721">
    <property type="entry name" value="Ribsml_uS5_D2-typ_fold_subgr"/>
</dbReference>
<dbReference type="PROSITE" id="PS00627">
    <property type="entry name" value="GHMP_KINASES_ATP"/>
    <property type="match status" value="1"/>
</dbReference>
<protein>
    <recommendedName>
        <fullName evidence="10">Galactokinase</fullName>
        <ecNumber evidence="10">2.7.1.6</ecNumber>
    </recommendedName>
</protein>
<dbReference type="RefSeq" id="WP_207117800.1">
    <property type="nucleotide sequence ID" value="NZ_JAFLEQ010000003.1"/>
</dbReference>
<dbReference type="NCBIfam" id="TIGR00131">
    <property type="entry name" value="gal_kin"/>
    <property type="match status" value="1"/>
</dbReference>
<dbReference type="Gene3D" id="3.30.70.890">
    <property type="entry name" value="GHMP kinase, C-terminal domain"/>
    <property type="match status" value="1"/>
</dbReference>
<dbReference type="InterPro" id="IPR019741">
    <property type="entry name" value="Galactokinase_CS"/>
</dbReference>
<dbReference type="InterPro" id="IPR036554">
    <property type="entry name" value="GHMP_kinase_C_sf"/>
</dbReference>
<sequence length="414" mass="42873">MSVDFVSTRSDQQSAADARKLFAATFDTEPEGVWAAPGRVNLIGEHVDYAGGICLPFALTQVTVAAMSRREDRVISIASVMPGGTEANTFEIDLSEVGPQSPANWAGYAAGSVWAAVEAGLMPATGFNIALVSDVPLGAGLSSSAALECSVALGAVELATGKAPDADIREKLIACCIRAENEVVGASTGGLDQTISLLGTRGHALEIDYADNSTTQVPADFAGNDLAILVINTNAPHSLADGQYASRRGIIDQVTAALGGKSLRDVAQPVEKAREWAVTHTPDTDDKDDFLNMVGRRVRHVVSEIERTAGAVEELKRADFKAFGVSMCASHASLRDDYEVTCPELDSAVDAAMEAGALGARMTGGGFGGSAIALIPADTVDKVAEAVAAAAADNNLATPEFLVAVPSDGARRLQ</sequence>
<dbReference type="SUPFAM" id="SSF55060">
    <property type="entry name" value="GHMP Kinase, C-terminal domain"/>
    <property type="match status" value="1"/>
</dbReference>
<evidence type="ECO:0000256" key="10">
    <source>
        <dbReference type="NCBIfam" id="TIGR00131"/>
    </source>
</evidence>
<name>A0A939DXY6_9CORY</name>
<keyword evidence="15" id="KW-1185">Reference proteome</keyword>
<reference evidence="14" key="1">
    <citation type="submission" date="2021-03" db="EMBL/GenBank/DDBJ databases">
        <authorList>
            <person name="Sun Q."/>
        </authorList>
    </citation>
    <scope>NUCLEOTIDE SEQUENCE</scope>
    <source>
        <strain evidence="14">CCM 8862</strain>
    </source>
</reference>
<evidence type="ECO:0000256" key="5">
    <source>
        <dbReference type="ARBA" id="ARBA00022777"/>
    </source>
</evidence>
<evidence type="ECO:0000256" key="6">
    <source>
        <dbReference type="ARBA" id="ARBA00022840"/>
    </source>
</evidence>
<evidence type="ECO:0000313" key="14">
    <source>
        <dbReference type="EMBL" id="MBN9643284.1"/>
    </source>
</evidence>
<keyword evidence="7" id="KW-0460">Magnesium</keyword>
<dbReference type="Gene3D" id="3.30.230.10">
    <property type="match status" value="1"/>
</dbReference>
<evidence type="ECO:0000256" key="7">
    <source>
        <dbReference type="ARBA" id="ARBA00022842"/>
    </source>
</evidence>
<dbReference type="InterPro" id="IPR006203">
    <property type="entry name" value="GHMP_knse_ATP-bd_CS"/>
</dbReference>
<proteinExistence type="inferred from homology"/>
<keyword evidence="4" id="KW-0547">Nucleotide-binding</keyword>
<dbReference type="EC" id="2.7.1.6" evidence="10"/>
<evidence type="ECO:0000256" key="2">
    <source>
        <dbReference type="ARBA" id="ARBA00022679"/>
    </source>
</evidence>
<keyword evidence="8" id="KW-0299">Galactose metabolism</keyword>
<evidence type="ECO:0000256" key="1">
    <source>
        <dbReference type="ARBA" id="ARBA00006566"/>
    </source>
</evidence>
<keyword evidence="5" id="KW-0418">Kinase</keyword>
<dbReference type="SUPFAM" id="SSF54211">
    <property type="entry name" value="Ribosomal protein S5 domain 2-like"/>
    <property type="match status" value="1"/>
</dbReference>
<keyword evidence="3" id="KW-0479">Metal-binding</keyword>
<dbReference type="PROSITE" id="PS00106">
    <property type="entry name" value="GALACTOKINASE"/>
    <property type="match status" value="1"/>
</dbReference>
<keyword evidence="6" id="KW-0067">ATP-binding</keyword>
<dbReference type="PRINTS" id="PR00473">
    <property type="entry name" value="GALCTOKINASE"/>
</dbReference>
<keyword evidence="9" id="KW-0119">Carbohydrate metabolism</keyword>
<dbReference type="InterPro" id="IPR006206">
    <property type="entry name" value="Mevalonate/galactokinase"/>
</dbReference>
<dbReference type="AlphaFoldDB" id="A0A939DXY6"/>
<dbReference type="FunFam" id="3.30.70.890:FF:000001">
    <property type="entry name" value="Galactokinase"/>
    <property type="match status" value="1"/>
</dbReference>
<dbReference type="InterPro" id="IPR019539">
    <property type="entry name" value="GalKase_N"/>
</dbReference>
<dbReference type="Proteomes" id="UP000664332">
    <property type="component" value="Unassembled WGS sequence"/>
</dbReference>
<dbReference type="PRINTS" id="PR00959">
    <property type="entry name" value="MEVGALKINASE"/>
</dbReference>
<gene>
    <name evidence="14" type="primary">galK</name>
    <name evidence="14" type="ORF">JZY06_01360</name>
</gene>
<evidence type="ECO:0000259" key="12">
    <source>
        <dbReference type="Pfam" id="PF08544"/>
    </source>
</evidence>
<feature type="domain" description="GHMP kinase C-terminal" evidence="12">
    <location>
        <begin position="311"/>
        <end position="390"/>
    </location>
</feature>
<dbReference type="InterPro" id="IPR006204">
    <property type="entry name" value="GHMP_kinase_N_dom"/>
</dbReference>
<comment type="caution">
    <text evidence="14">The sequence shown here is derived from an EMBL/GenBank/DDBJ whole genome shotgun (WGS) entry which is preliminary data.</text>
</comment>
<dbReference type="InterPro" id="IPR020568">
    <property type="entry name" value="Ribosomal_Su5_D2-typ_SF"/>
</dbReference>
<dbReference type="InterPro" id="IPR000705">
    <property type="entry name" value="Galactokinase"/>
</dbReference>
<dbReference type="GO" id="GO:0005524">
    <property type="term" value="F:ATP binding"/>
    <property type="evidence" value="ECO:0007669"/>
    <property type="project" value="UniProtKB-UniRule"/>
</dbReference>